<comment type="caution">
    <text evidence="9">The sequence shown here is derived from an EMBL/GenBank/DDBJ whole genome shotgun (WGS) entry which is preliminary data.</text>
</comment>
<evidence type="ECO:0000256" key="5">
    <source>
        <dbReference type="ARBA" id="ARBA00022989"/>
    </source>
</evidence>
<dbReference type="HOGENOM" id="CLU_016890_0_0_9"/>
<keyword evidence="6 7" id="KW-0472">Membrane</keyword>
<keyword evidence="4" id="KW-0812">Transmembrane</keyword>
<reference evidence="9 10" key="1">
    <citation type="submission" date="2010-02" db="EMBL/GenBank/DDBJ databases">
        <authorList>
            <person name="Weinstock G."/>
            <person name="Sodergren E."/>
            <person name="Clifton S."/>
            <person name="Fulton L."/>
            <person name="Fulton B."/>
            <person name="Courtney L."/>
            <person name="Fronick C."/>
            <person name="Harrison M."/>
            <person name="Strong C."/>
            <person name="Farmer C."/>
            <person name="Delahaunty K."/>
            <person name="Markovic C."/>
            <person name="Hall O."/>
            <person name="Minx P."/>
            <person name="Tomlinson C."/>
            <person name="Mitreva M."/>
            <person name="Nelson J."/>
            <person name="Hou S."/>
            <person name="Wollam A."/>
            <person name="Pepin K.H."/>
            <person name="Johnson M."/>
            <person name="Bhonagiri V."/>
            <person name="Zhang X."/>
            <person name="Suruliraj S."/>
            <person name="Warren W."/>
            <person name="Chinwalla A."/>
            <person name="Mardis E.R."/>
            <person name="Wilson R.K."/>
        </authorList>
    </citation>
    <scope>NUCLEOTIDE SEQUENCE [LARGE SCALE GENOMIC DNA]</scope>
    <source>
        <strain evidence="9 10">DSM 2876</strain>
    </source>
</reference>
<keyword evidence="3" id="KW-1003">Cell membrane</keyword>
<evidence type="ECO:0000313" key="10">
    <source>
        <dbReference type="Proteomes" id="UP000006238"/>
    </source>
</evidence>
<name>D4S1A0_9FIRM</name>
<dbReference type="InterPro" id="IPR036737">
    <property type="entry name" value="OmpA-like_sf"/>
</dbReference>
<proteinExistence type="inferred from homology"/>
<comment type="subcellular location">
    <subcellularLocation>
        <location evidence="1">Cell membrane</location>
        <topology evidence="1">Single-pass membrane protein</topology>
    </subcellularLocation>
</comment>
<dbReference type="Proteomes" id="UP000006238">
    <property type="component" value="Unassembled WGS sequence"/>
</dbReference>
<evidence type="ECO:0000256" key="7">
    <source>
        <dbReference type="PROSITE-ProRule" id="PRU00473"/>
    </source>
</evidence>
<evidence type="ECO:0000256" key="1">
    <source>
        <dbReference type="ARBA" id="ARBA00004162"/>
    </source>
</evidence>
<dbReference type="GeneID" id="98917988"/>
<protein>
    <submittedName>
        <fullName evidence="9">OmpA family protein</fullName>
    </submittedName>
</protein>
<dbReference type="GO" id="GO:0005886">
    <property type="term" value="C:plasma membrane"/>
    <property type="evidence" value="ECO:0007669"/>
    <property type="project" value="UniProtKB-SubCell"/>
</dbReference>
<evidence type="ECO:0000259" key="8">
    <source>
        <dbReference type="PROSITE" id="PS51123"/>
    </source>
</evidence>
<evidence type="ECO:0000313" key="9">
    <source>
        <dbReference type="EMBL" id="EFF67990.1"/>
    </source>
</evidence>
<dbReference type="EMBL" id="ABWN01000033">
    <property type="protein sequence ID" value="EFF67990.1"/>
    <property type="molecule type" value="Genomic_DNA"/>
</dbReference>
<evidence type="ECO:0000256" key="6">
    <source>
        <dbReference type="ARBA" id="ARBA00023136"/>
    </source>
</evidence>
<dbReference type="PANTHER" id="PTHR30329:SF21">
    <property type="entry name" value="LIPOPROTEIN YIAD-RELATED"/>
    <property type="match status" value="1"/>
</dbReference>
<evidence type="ECO:0000256" key="2">
    <source>
        <dbReference type="ARBA" id="ARBA00008914"/>
    </source>
</evidence>
<dbReference type="eggNOG" id="COG1360">
    <property type="taxonomic scope" value="Bacteria"/>
</dbReference>
<dbReference type="SUPFAM" id="SSF103088">
    <property type="entry name" value="OmpA-like"/>
    <property type="match status" value="1"/>
</dbReference>
<dbReference type="RefSeq" id="WP_005603726.1">
    <property type="nucleotide sequence ID" value="NZ_GG663524.1"/>
</dbReference>
<comment type="similarity">
    <text evidence="2">Belongs to the MotB family.</text>
</comment>
<feature type="domain" description="OmpA-like" evidence="8">
    <location>
        <begin position="142"/>
        <end position="263"/>
    </location>
</feature>
<dbReference type="Pfam" id="PF13677">
    <property type="entry name" value="MotB_plug"/>
    <property type="match status" value="1"/>
</dbReference>
<dbReference type="CDD" id="cd07185">
    <property type="entry name" value="OmpA_C-like"/>
    <property type="match status" value="1"/>
</dbReference>
<dbReference type="InterPro" id="IPR050330">
    <property type="entry name" value="Bact_OuterMem_StrucFunc"/>
</dbReference>
<keyword evidence="5" id="KW-1133">Transmembrane helix</keyword>
<dbReference type="InterPro" id="IPR025713">
    <property type="entry name" value="MotB-like_N_dom"/>
</dbReference>
<evidence type="ECO:0000256" key="3">
    <source>
        <dbReference type="ARBA" id="ARBA00022475"/>
    </source>
</evidence>
<gene>
    <name evidence="9" type="ORF">BUTYVIB_01870</name>
</gene>
<dbReference type="STRING" id="45851.BHV86_08980"/>
<accession>D4S1A0</accession>
<dbReference type="PROSITE" id="PS51123">
    <property type="entry name" value="OMPA_2"/>
    <property type="match status" value="1"/>
</dbReference>
<dbReference type="InterPro" id="IPR006665">
    <property type="entry name" value="OmpA-like"/>
</dbReference>
<dbReference type="AlphaFoldDB" id="D4S1A0"/>
<dbReference type="PANTHER" id="PTHR30329">
    <property type="entry name" value="STATOR ELEMENT OF FLAGELLAR MOTOR COMPLEX"/>
    <property type="match status" value="1"/>
</dbReference>
<organism evidence="9 10">
    <name type="scientific">Eshraghiella crossota DSM 2876</name>
    <dbReference type="NCBI Taxonomy" id="511680"/>
    <lineage>
        <taxon>Bacteria</taxon>
        <taxon>Bacillati</taxon>
        <taxon>Bacillota</taxon>
        <taxon>Clostridia</taxon>
        <taxon>Lachnospirales</taxon>
        <taxon>Lachnospiraceae</taxon>
        <taxon>Eshraghiella</taxon>
    </lineage>
</organism>
<dbReference type="Gene3D" id="3.30.1330.60">
    <property type="entry name" value="OmpA-like domain"/>
    <property type="match status" value="1"/>
</dbReference>
<dbReference type="Pfam" id="PF00691">
    <property type="entry name" value="OmpA"/>
    <property type="match status" value="1"/>
</dbReference>
<keyword evidence="10" id="KW-1185">Reference proteome</keyword>
<sequence length="265" mass="29358">MARKKNEDPPIKTDGWMNTFSDLMNLLLCFFVMLFSMSTIDAEKFQEVIASFSSSYSVLDGGSTGIDDGMLIASGASQLTQLSEYYSSMGASDDDSDKSEIDKAQDLIGKEELKDSEQMGDKIENLLDKMGQSNNIEVQVTQHYVCLNMKGALLFNSASATLTSDAEKVLSDVAVILKMYEDNLIEIEGHTDNVPINWDIFTSNNVLSDYRALAVFDFLVDKGISPVKLKHSGRGEYNPIASNDTAEGRAQNRRVEIKIYNSYNS</sequence>
<evidence type="ECO:0000256" key="4">
    <source>
        <dbReference type="ARBA" id="ARBA00022692"/>
    </source>
</evidence>